<dbReference type="AlphaFoldDB" id="A0A9X0GBH5"/>
<dbReference type="Proteomes" id="UP000036243">
    <property type="component" value="Unassembled WGS sequence"/>
</dbReference>
<reference evidence="2 3" key="1">
    <citation type="submission" date="2015-02" db="EMBL/GenBank/DDBJ databases">
        <title>Evolution of B. cereus sensu lato: Distribution, horizontal transfer and duplication of chromosomal virulence genes.</title>
        <authorList>
            <person name="Boehm M.-E."/>
            <person name="Huptas C."/>
            <person name="Krey V.M."/>
            <person name="Scherer S."/>
        </authorList>
    </citation>
    <scope>NUCLEOTIDE SEQUENCE [LARGE SCALE GENOMIC DNA]</scope>
    <source>
        <strain evidence="2 3">#17</strain>
    </source>
</reference>
<name>A0A9X0GBH5_BACCE</name>
<keyword evidence="1" id="KW-0472">Membrane</keyword>
<proteinExistence type="predicted"/>
<feature type="transmembrane region" description="Helical" evidence="1">
    <location>
        <begin position="12"/>
        <end position="31"/>
    </location>
</feature>
<keyword evidence="1" id="KW-0812">Transmembrane</keyword>
<keyword evidence="1" id="KW-1133">Transmembrane helix</keyword>
<dbReference type="RefSeq" id="WP_033686768.1">
    <property type="nucleotide sequence ID" value="NZ_BIYE01000014.1"/>
</dbReference>
<comment type="caution">
    <text evidence="2">The sequence shown here is derived from an EMBL/GenBank/DDBJ whole genome shotgun (WGS) entry which is preliminary data.</text>
</comment>
<evidence type="ECO:0000313" key="2">
    <source>
        <dbReference type="EMBL" id="KMP21211.1"/>
    </source>
</evidence>
<gene>
    <name evidence="2" type="ORF">TQ94_04990</name>
</gene>
<evidence type="ECO:0000256" key="1">
    <source>
        <dbReference type="SAM" id="Phobius"/>
    </source>
</evidence>
<organism evidence="2 3">
    <name type="scientific">Bacillus cereus</name>
    <dbReference type="NCBI Taxonomy" id="1396"/>
    <lineage>
        <taxon>Bacteria</taxon>
        <taxon>Bacillati</taxon>
        <taxon>Bacillota</taxon>
        <taxon>Bacilli</taxon>
        <taxon>Bacillales</taxon>
        <taxon>Bacillaceae</taxon>
        <taxon>Bacillus</taxon>
        <taxon>Bacillus cereus group</taxon>
    </lineage>
</organism>
<sequence length="71" mass="7913">MEVISLQPKYILFIQILIGILIIMAPIIITGELYDVSKTMGDLLVAELIIRTLSFIIGLVVVSKGFENYSK</sequence>
<dbReference type="EMBL" id="JYFW01000009">
    <property type="protein sequence ID" value="KMP21211.1"/>
    <property type="molecule type" value="Genomic_DNA"/>
</dbReference>
<evidence type="ECO:0000313" key="3">
    <source>
        <dbReference type="Proteomes" id="UP000036243"/>
    </source>
</evidence>
<protein>
    <submittedName>
        <fullName evidence="2">Uncharacterized protein</fullName>
    </submittedName>
</protein>
<feature type="transmembrane region" description="Helical" evidence="1">
    <location>
        <begin position="43"/>
        <end position="62"/>
    </location>
</feature>
<accession>A0A9X0GBH5</accession>